<feature type="compositionally biased region" description="Basic residues" evidence="6">
    <location>
        <begin position="96"/>
        <end position="105"/>
    </location>
</feature>
<dbReference type="NCBIfam" id="TIGR00757">
    <property type="entry name" value="RNaseEG"/>
    <property type="match status" value="1"/>
</dbReference>
<organism evidence="8 9">
    <name type="scientific">Schaalia naturae</name>
    <dbReference type="NCBI Taxonomy" id="635203"/>
    <lineage>
        <taxon>Bacteria</taxon>
        <taxon>Bacillati</taxon>
        <taxon>Actinomycetota</taxon>
        <taxon>Actinomycetes</taxon>
        <taxon>Actinomycetales</taxon>
        <taxon>Actinomycetaceae</taxon>
        <taxon>Schaalia</taxon>
    </lineage>
</organism>
<evidence type="ECO:0000256" key="5">
    <source>
        <dbReference type="ARBA" id="ARBA00022884"/>
    </source>
</evidence>
<feature type="compositionally biased region" description="Low complexity" evidence="6">
    <location>
        <begin position="700"/>
        <end position="710"/>
    </location>
</feature>
<dbReference type="Gene3D" id="2.40.50.140">
    <property type="entry name" value="Nucleic acid-binding proteins"/>
    <property type="match status" value="1"/>
</dbReference>
<dbReference type="RefSeq" id="WP_380973220.1">
    <property type="nucleotide sequence ID" value="NZ_JBHTEF010000001.1"/>
</dbReference>
<dbReference type="CDD" id="cd04453">
    <property type="entry name" value="S1_RNase_E"/>
    <property type="match status" value="1"/>
</dbReference>
<feature type="region of interest" description="Disordered" evidence="6">
    <location>
        <begin position="1"/>
        <end position="211"/>
    </location>
</feature>
<feature type="compositionally biased region" description="Basic and acidic residues" evidence="6">
    <location>
        <begin position="660"/>
        <end position="679"/>
    </location>
</feature>
<dbReference type="PROSITE" id="PS50126">
    <property type="entry name" value="S1"/>
    <property type="match status" value="1"/>
</dbReference>
<feature type="compositionally biased region" description="Acidic residues" evidence="6">
    <location>
        <begin position="81"/>
        <end position="92"/>
    </location>
</feature>
<feature type="region of interest" description="Disordered" evidence="6">
    <location>
        <begin position="641"/>
        <end position="812"/>
    </location>
</feature>
<accession>A0ABW2SLM9</accession>
<feature type="compositionally biased region" description="Acidic residues" evidence="6">
    <location>
        <begin position="118"/>
        <end position="141"/>
    </location>
</feature>
<dbReference type="InterPro" id="IPR019307">
    <property type="entry name" value="RNA-bd_AU-1/RNase_E/G"/>
</dbReference>
<name>A0ABW2SLM9_9ACTO</name>
<dbReference type="SMART" id="SM00316">
    <property type="entry name" value="S1"/>
    <property type="match status" value="1"/>
</dbReference>
<feature type="compositionally biased region" description="Low complexity" evidence="6">
    <location>
        <begin position="721"/>
        <end position="735"/>
    </location>
</feature>
<dbReference type="InterPro" id="IPR003029">
    <property type="entry name" value="S1_domain"/>
</dbReference>
<feature type="compositionally biased region" description="Low complexity" evidence="6">
    <location>
        <begin position="64"/>
        <end position="80"/>
    </location>
</feature>
<feature type="compositionally biased region" description="Low complexity" evidence="6">
    <location>
        <begin position="14"/>
        <end position="41"/>
    </location>
</feature>
<feature type="compositionally biased region" description="Basic residues" evidence="6">
    <location>
        <begin position="160"/>
        <end position="169"/>
    </location>
</feature>
<gene>
    <name evidence="8" type="ORF">ACFQWG_06210</name>
</gene>
<keyword evidence="2" id="KW-0479">Metal-binding</keyword>
<proteinExistence type="predicted"/>
<evidence type="ECO:0000256" key="2">
    <source>
        <dbReference type="ARBA" id="ARBA00022723"/>
    </source>
</evidence>
<protein>
    <submittedName>
        <fullName evidence="8">Rne/Rng family ribonuclease</fullName>
    </submittedName>
</protein>
<evidence type="ECO:0000256" key="4">
    <source>
        <dbReference type="ARBA" id="ARBA00022842"/>
    </source>
</evidence>
<keyword evidence="5" id="KW-0694">RNA-binding</keyword>
<evidence type="ECO:0000256" key="6">
    <source>
        <dbReference type="SAM" id="MobiDB-lite"/>
    </source>
</evidence>
<keyword evidence="3" id="KW-0378">Hydrolase</keyword>
<evidence type="ECO:0000313" key="9">
    <source>
        <dbReference type="Proteomes" id="UP001596527"/>
    </source>
</evidence>
<dbReference type="SUPFAM" id="SSF50249">
    <property type="entry name" value="Nucleic acid-binding proteins"/>
    <property type="match status" value="1"/>
</dbReference>
<evidence type="ECO:0000259" key="7">
    <source>
        <dbReference type="PROSITE" id="PS50126"/>
    </source>
</evidence>
<comment type="caution">
    <text evidence="8">The sequence shown here is derived from an EMBL/GenBank/DDBJ whole genome shotgun (WGS) entry which is preliminary data.</text>
</comment>
<evidence type="ECO:0000313" key="8">
    <source>
        <dbReference type="EMBL" id="MFC7580789.1"/>
    </source>
</evidence>
<dbReference type="PANTHER" id="PTHR30001:SF0">
    <property type="entry name" value="RIBONUCLEASE G"/>
    <property type="match status" value="1"/>
</dbReference>
<comment type="cofactor">
    <cofactor evidence="1">
        <name>Mg(2+)</name>
        <dbReference type="ChEBI" id="CHEBI:18420"/>
    </cofactor>
</comment>
<feature type="compositionally biased region" description="Basic residues" evidence="6">
    <location>
        <begin position="197"/>
        <end position="211"/>
    </location>
</feature>
<evidence type="ECO:0000256" key="3">
    <source>
        <dbReference type="ARBA" id="ARBA00022801"/>
    </source>
</evidence>
<dbReference type="EMBL" id="JBHTEF010000001">
    <property type="protein sequence ID" value="MFC7580789.1"/>
    <property type="molecule type" value="Genomic_DNA"/>
</dbReference>
<dbReference type="PANTHER" id="PTHR30001">
    <property type="entry name" value="RIBONUCLEASE"/>
    <property type="match status" value="1"/>
</dbReference>
<dbReference type="InterPro" id="IPR004659">
    <property type="entry name" value="RNase_E/G"/>
</dbReference>
<dbReference type="InterPro" id="IPR012340">
    <property type="entry name" value="NA-bd_OB-fold"/>
</dbReference>
<dbReference type="Proteomes" id="UP001596527">
    <property type="component" value="Unassembled WGS sequence"/>
</dbReference>
<evidence type="ECO:0000256" key="1">
    <source>
        <dbReference type="ARBA" id="ARBA00001946"/>
    </source>
</evidence>
<feature type="compositionally biased region" description="Low complexity" evidence="6">
    <location>
        <begin position="744"/>
        <end position="762"/>
    </location>
</feature>
<dbReference type="Pfam" id="PF10150">
    <property type="entry name" value="RNase_E_G"/>
    <property type="match status" value="1"/>
</dbReference>
<keyword evidence="9" id="KW-1185">Reference proteome</keyword>
<keyword evidence="4" id="KW-0460">Magnesium</keyword>
<feature type="domain" description="S1 motif" evidence="7">
    <location>
        <begin position="263"/>
        <end position="346"/>
    </location>
</feature>
<feature type="compositionally biased region" description="Polar residues" evidence="6">
    <location>
        <begin position="1"/>
        <end position="13"/>
    </location>
</feature>
<reference evidence="9" key="1">
    <citation type="journal article" date="2019" name="Int. J. Syst. Evol. Microbiol.">
        <title>The Global Catalogue of Microorganisms (GCM) 10K type strain sequencing project: providing services to taxonomists for standard genome sequencing and annotation.</title>
        <authorList>
            <consortium name="The Broad Institute Genomics Platform"/>
            <consortium name="The Broad Institute Genome Sequencing Center for Infectious Disease"/>
            <person name="Wu L."/>
            <person name="Ma J."/>
        </authorList>
    </citation>
    <scope>NUCLEOTIDE SEQUENCE [LARGE SCALE GENOMIC DNA]</scope>
    <source>
        <strain evidence="9">CCUG 56698</strain>
    </source>
</reference>
<sequence length="812" mass="88579">MTSAPETPASSLLFQAPAFQAPAFAEPSFDGESSSSRGPGRTRTEDDGDREEPAPRGRRRRRGAGSAQEDAPAPAPASDASDPEQGEPEEQEAAPKRRSRRSRRARSAEQEPASQESPAEESSSEGDSGAEPEAGQPEEEPAGSSSSAPAEEEEGQGSATRRRRRRRSRSSSPDAEPEDLSDQVKALKGSTRLEAKKQRRKEGRKEGRRHHVITESEFLARRESVTREMVIRRRDGLDQIAVLEDGLLVEHYVARHTQQSAVGNIYLGRVQNVLPSMEAAFIDIGRGRNAVLYAGEVNWDAVGLEGRPRRIESALRSGDAVLVQVTKDPIGHKGARLTSQITLAGRYLVLIPHGSMMGISRKLPENERQRLKKILKKVVPGHAGVIVRTAAEGASEQQLSDDVARLTRQWEDIEKKQQSTKGAPKLLRGEPELAVRVVRDIFNEDFTELVIQGKETYQTVADYVAELSPELSDRVQLWTGTDDVFHAHRVDEQLAKGMDRKVWLPSGGTLIIDRTEAMTVIDVNTGKYIGKGGTLEETVTRNNLEAAEEIVRQLRLRDIGGIVIVDFVDMVLESNRDLVLRRLVECLGRDRTRHQVTEITSLGLVQMTRKRVGEGLVEAFSTPCEVCEGRGFIVHDHPVEHAGSEEPAGESRPNRHSRKKAAEEPRRIDEGPEREKAREAMSAIAAASGHGHRDEGDAAGEGAAADGAAEPGQIQKGTAQAAGPEPEKPASSSSSRRPRRRRAATASVVEPPAEAAPAGVQETTSGSAQAHRVTSLEEIALPDSHAEEPRAPQTRRRHRRAVSSGVVDTDQG</sequence>